<protein>
    <recommendedName>
        <fullName evidence="4">Collagen triple helix repeat-containing protein</fullName>
    </recommendedName>
</protein>
<accession>A0A7H0SQ85</accession>
<dbReference type="RefSeq" id="WP_187974024.1">
    <property type="nucleotide sequence ID" value="NZ_CP046884.1"/>
</dbReference>
<keyword evidence="3" id="KW-1185">Reference proteome</keyword>
<evidence type="ECO:0000313" key="2">
    <source>
        <dbReference type="EMBL" id="QNQ90710.1"/>
    </source>
</evidence>
<evidence type="ECO:0000313" key="3">
    <source>
        <dbReference type="Proteomes" id="UP000516320"/>
    </source>
</evidence>
<feature type="region of interest" description="Disordered" evidence="1">
    <location>
        <begin position="20"/>
        <end position="65"/>
    </location>
</feature>
<sequence length="79" mass="7986">MTSINRHGLGQLIAGDVILTPVAGPAGPPGPKGDPGPVGPANNFPAMWSGPGSPPEFIPGAKPGDSWLDTVTGDIYELR</sequence>
<dbReference type="EMBL" id="CP046884">
    <property type="protein sequence ID" value="QNQ90710.1"/>
    <property type="molecule type" value="Genomic_DNA"/>
</dbReference>
<dbReference type="Proteomes" id="UP000516320">
    <property type="component" value="Chromosome"/>
</dbReference>
<feature type="compositionally biased region" description="Pro residues" evidence="1">
    <location>
        <begin position="26"/>
        <end position="38"/>
    </location>
</feature>
<evidence type="ECO:0008006" key="4">
    <source>
        <dbReference type="Google" id="ProtNLM"/>
    </source>
</evidence>
<evidence type="ECO:0000256" key="1">
    <source>
        <dbReference type="SAM" id="MobiDB-lite"/>
    </source>
</evidence>
<reference evidence="2 3" key="1">
    <citation type="submission" date="2019-12" db="EMBL/GenBank/DDBJ databases">
        <title>Corynebacterium sp. nov., isolated from feces of the Anser Albifrons in China.</title>
        <authorList>
            <person name="Liu Q."/>
        </authorList>
    </citation>
    <scope>NUCLEOTIDE SEQUENCE [LARGE SCALE GENOMIC DNA]</scope>
    <source>
        <strain evidence="2 3">4H37-19</strain>
    </source>
</reference>
<proteinExistence type="predicted"/>
<dbReference type="AlphaFoldDB" id="A0A7H0SQ85"/>
<gene>
    <name evidence="2" type="ORF">GP475_08725</name>
</gene>
<name>A0A7H0SQ85_9CORY</name>
<organism evidence="2 3">
    <name type="scientific">Corynebacterium poyangense</name>
    <dbReference type="NCBI Taxonomy" id="2684405"/>
    <lineage>
        <taxon>Bacteria</taxon>
        <taxon>Bacillati</taxon>
        <taxon>Actinomycetota</taxon>
        <taxon>Actinomycetes</taxon>
        <taxon>Mycobacteriales</taxon>
        <taxon>Corynebacteriaceae</taxon>
        <taxon>Corynebacterium</taxon>
    </lineage>
</organism>
<dbReference type="KEGG" id="cpoy:GP475_08725"/>